<evidence type="ECO:0000313" key="1">
    <source>
        <dbReference type="EMBL" id="KAK5786679.1"/>
    </source>
</evidence>
<protein>
    <submittedName>
        <fullName evidence="1">Uncharacterized protein</fullName>
    </submittedName>
</protein>
<accession>A0ABR0N801</accession>
<sequence length="150" mass="17301">MEDINTVDDDLANLNIMDDEEEPMVMVGDEIVERLSLFCFLCGRLGHGESFYQVRFTLGNQQVEFGWDLSLRAPPKKGGQLKSKWLREEHDLDGWSQMEIDGEKKERLFGVDATNICVQKGELEQLGWFTRQNQTRREDRTCGLLEISEG</sequence>
<dbReference type="EMBL" id="JARKNE010000011">
    <property type="protein sequence ID" value="KAK5786679.1"/>
    <property type="molecule type" value="Genomic_DNA"/>
</dbReference>
<proteinExistence type="predicted"/>
<gene>
    <name evidence="1" type="ORF">PVK06_041319</name>
</gene>
<comment type="caution">
    <text evidence="1">The sequence shown here is derived from an EMBL/GenBank/DDBJ whole genome shotgun (WGS) entry which is preliminary data.</text>
</comment>
<dbReference type="Proteomes" id="UP001358586">
    <property type="component" value="Chromosome 11"/>
</dbReference>
<organism evidence="1 2">
    <name type="scientific">Gossypium arboreum</name>
    <name type="common">Tree cotton</name>
    <name type="synonym">Gossypium nanking</name>
    <dbReference type="NCBI Taxonomy" id="29729"/>
    <lineage>
        <taxon>Eukaryota</taxon>
        <taxon>Viridiplantae</taxon>
        <taxon>Streptophyta</taxon>
        <taxon>Embryophyta</taxon>
        <taxon>Tracheophyta</taxon>
        <taxon>Spermatophyta</taxon>
        <taxon>Magnoliopsida</taxon>
        <taxon>eudicotyledons</taxon>
        <taxon>Gunneridae</taxon>
        <taxon>Pentapetalae</taxon>
        <taxon>rosids</taxon>
        <taxon>malvids</taxon>
        <taxon>Malvales</taxon>
        <taxon>Malvaceae</taxon>
        <taxon>Malvoideae</taxon>
        <taxon>Gossypium</taxon>
    </lineage>
</organism>
<keyword evidence="2" id="KW-1185">Reference proteome</keyword>
<evidence type="ECO:0000313" key="2">
    <source>
        <dbReference type="Proteomes" id="UP001358586"/>
    </source>
</evidence>
<name>A0ABR0N801_GOSAR</name>
<reference evidence="1 2" key="1">
    <citation type="submission" date="2023-03" db="EMBL/GenBank/DDBJ databases">
        <title>WGS of Gossypium arboreum.</title>
        <authorList>
            <person name="Yu D."/>
        </authorList>
    </citation>
    <scope>NUCLEOTIDE SEQUENCE [LARGE SCALE GENOMIC DNA]</scope>
    <source>
        <tissue evidence="1">Leaf</tissue>
    </source>
</reference>